<protein>
    <submittedName>
        <fullName evidence="2">Nulp1-pending protein</fullName>
    </submittedName>
</protein>
<dbReference type="CTD" id="172669"/>
<dbReference type="FunCoup" id="P90919">
    <property type="interactions" value="3018"/>
</dbReference>
<dbReference type="PANTHER" id="PTHR22684:SF0">
    <property type="entry name" value="RIBOSOME QUALITY CONTROL COMPLEX SUBUNIT TCF25"/>
    <property type="match status" value="1"/>
</dbReference>
<dbReference type="RefSeq" id="NP_492347.2">
    <property type="nucleotide sequence ID" value="NM_059946.4"/>
</dbReference>
<dbReference type="HOGENOM" id="CLU_423498_0_0_1"/>
<dbReference type="STRING" id="6239.K07A12.1.1"/>
<gene>
    <name evidence="2" type="ORF">CELE_K07A12.1</name>
    <name evidence="2 4" type="ORF">K07A12.1</name>
</gene>
<dbReference type="PANTHER" id="PTHR22684">
    <property type="entry name" value="NULP1-RELATED"/>
    <property type="match status" value="1"/>
</dbReference>
<dbReference type="Pfam" id="PF04910">
    <property type="entry name" value="Tcf25"/>
    <property type="match status" value="1"/>
</dbReference>
<keyword evidence="3" id="KW-1185">Reference proteome</keyword>
<dbReference type="GeneID" id="172669"/>
<keyword evidence="5" id="KW-1267">Proteomics identification</keyword>
<dbReference type="EMBL" id="BX284601">
    <property type="protein sequence ID" value="CAB03183.2"/>
    <property type="molecule type" value="Genomic_DNA"/>
</dbReference>
<dbReference type="InterPro" id="IPR006994">
    <property type="entry name" value="TCF25/Rqc1"/>
</dbReference>
<dbReference type="AlphaFoldDB" id="P90919"/>
<accession>P90919</accession>
<feature type="compositionally biased region" description="Basic residues" evidence="1">
    <location>
        <begin position="71"/>
        <end position="84"/>
    </location>
</feature>
<feature type="compositionally biased region" description="Acidic residues" evidence="1">
    <location>
        <begin position="634"/>
        <end position="647"/>
    </location>
</feature>
<dbReference type="eggNOG" id="KOG2422">
    <property type="taxonomic scope" value="Eukaryota"/>
</dbReference>
<dbReference type="GO" id="GO:1990112">
    <property type="term" value="C:RQC complex"/>
    <property type="evidence" value="ECO:0000318"/>
    <property type="project" value="GO_Central"/>
</dbReference>
<dbReference type="UCSC" id="K07A12.1">
    <property type="organism name" value="c. elegans"/>
</dbReference>
<dbReference type="PeptideAtlas" id="P90919"/>
<dbReference type="OrthoDB" id="205993at2759"/>
<organism evidence="2 3">
    <name type="scientific">Caenorhabditis elegans</name>
    <dbReference type="NCBI Taxonomy" id="6239"/>
    <lineage>
        <taxon>Eukaryota</taxon>
        <taxon>Metazoa</taxon>
        <taxon>Ecdysozoa</taxon>
        <taxon>Nematoda</taxon>
        <taxon>Chromadorea</taxon>
        <taxon>Rhabditida</taxon>
        <taxon>Rhabditina</taxon>
        <taxon>Rhabditomorpha</taxon>
        <taxon>Rhabditoidea</taxon>
        <taxon>Rhabditidae</taxon>
        <taxon>Peloderinae</taxon>
        <taxon>Caenorhabditis</taxon>
    </lineage>
</organism>
<proteinExistence type="evidence at protein level"/>
<dbReference type="OMA" id="HAYLWEV"/>
<reference evidence="2 3" key="1">
    <citation type="journal article" date="1998" name="Science">
        <title>Genome sequence of the nematode C. elegans: a platform for investigating biology.</title>
        <authorList>
            <consortium name="The C. elegans sequencing consortium"/>
            <person name="Sulson J.E."/>
            <person name="Waterston R."/>
        </authorList>
    </citation>
    <scope>NUCLEOTIDE SEQUENCE [LARGE SCALE GENOMIC DNA]</scope>
    <source>
        <strain evidence="2 3">Bristol N2</strain>
    </source>
</reference>
<dbReference type="WormBase" id="K07A12.1">
    <property type="protein sequence ID" value="CE46746"/>
    <property type="gene ID" value="WBGene00010620"/>
</dbReference>
<feature type="region of interest" description="Disordered" evidence="1">
    <location>
        <begin position="1"/>
        <end position="89"/>
    </location>
</feature>
<evidence type="ECO:0007829" key="5">
    <source>
        <dbReference type="PeptideAtlas" id="P90919"/>
    </source>
</evidence>
<feature type="region of interest" description="Disordered" evidence="1">
    <location>
        <begin position="623"/>
        <end position="647"/>
    </location>
</feature>
<dbReference type="Proteomes" id="UP000001940">
    <property type="component" value="Chromosome I"/>
</dbReference>
<feature type="compositionally biased region" description="Basic and acidic residues" evidence="1">
    <location>
        <begin position="8"/>
        <end position="20"/>
    </location>
</feature>
<evidence type="ECO:0000256" key="1">
    <source>
        <dbReference type="SAM" id="MobiDB-lite"/>
    </source>
</evidence>
<dbReference type="PaxDb" id="6239-K07A12.1"/>
<evidence type="ECO:0000313" key="4">
    <source>
        <dbReference type="WormBase" id="K07A12.1"/>
    </source>
</evidence>
<dbReference type="InParanoid" id="P90919"/>
<dbReference type="KEGG" id="cel:CELE_K07A12.1"/>
<dbReference type="AGR" id="WB:WBGene00010620"/>
<dbReference type="Bgee" id="WBGene00010620">
    <property type="expression patterns" value="Expressed in adult organism and 4 other cell types or tissues"/>
</dbReference>
<name>P90919_CAEEL</name>
<evidence type="ECO:0000313" key="3">
    <source>
        <dbReference type="Proteomes" id="UP000001940"/>
    </source>
</evidence>
<evidence type="ECO:0000313" key="2">
    <source>
        <dbReference type="EMBL" id="CAB03183.2"/>
    </source>
</evidence>
<dbReference type="PhylomeDB" id="P90919"/>
<sequence length="647" mass="74957">MSKSQIKRIHEQQELEKTANLEEEEVEEEHVQRKGPANRFAFFDDEDDDNGKAENETDDDGEVVETMNKQGNKKKTKKGKKKGKKVVEEQEETENQMLARLAALNAKEAKKAVNDGSTPSLEELMKIDMKLFDMSAEIKRKLGKAFKEAVTPGQTDENRWPPGRRATGRIVKNKPRWFPDRDYGLSMVETKKEGCISWFTLRHNNAYEQRERMFWMAEKRMNVGVVQEIFSDTPYHLNSILMMAHMNRMNEDFNTGADLIERGIWYVDQYAAATFEPFHWKHRMDYLDYENRAFYLLLHRHMLNAAHKRCWETAWNTAKMIFKLDPVKDPLAIISLIDIFALKAKQYQWIINTFEAAKKFKKLHLLPNWPYSVALARFFTAKTDEDREIAENDLCTAIRHFPSVVVQLMDILQIHPDSAVMNCKMLTSFVADNERDSLKLLVKVYAKHTDEVWKMPEALLFLEGATRKVATSTDTKEKEECEEWREKRNKMYHGRSPNVDRFGQLLDEIPGQSLSDPVPPQNGRCGYSKEGGVNIARQMMDDTFLGGFINSLLPHFDGELSFQEQLNRYGGEFIRFLTNRLTGAEQGINDALDIANGWRERRNELDAQEAQGEAGEARVIRLENQQPIELPEGNVEEDDVDEEQELP</sequence>